<dbReference type="PANTHER" id="PTHR46105:SF5">
    <property type="entry name" value="ZINC FINGER AND BTB DOMAIN-CONTAINING PROTEIN 44 ISOFORM X1"/>
    <property type="match status" value="1"/>
</dbReference>
<feature type="compositionally biased region" description="Basic and acidic residues" evidence="10">
    <location>
        <begin position="218"/>
        <end position="234"/>
    </location>
</feature>
<keyword evidence="9" id="KW-0539">Nucleus</keyword>
<accession>A0A443RAN8</accession>
<feature type="compositionally biased region" description="Polar residues" evidence="10">
    <location>
        <begin position="193"/>
        <end position="206"/>
    </location>
</feature>
<dbReference type="Pfam" id="PF00651">
    <property type="entry name" value="BTB"/>
    <property type="match status" value="1"/>
</dbReference>
<sequence length="482" mass="53784">MEFRYESHSQEIANSFCELFKTQSQCDITFVIDGRVIKAHRSIVTIFSPFLRQIFTINSSSSPSGSVSPPSIAFINYKYTHIEAILKYMYTGSIKMSLEEWPSLAKCAQDLGISSISEYYRTKVRAAIDESAVKSERKVDTSVDTTAIKRKLDGQSFASDADNKRKKSEDANSDKETIDKAKVSREAKDRSKQTNSVAPVSSQVNGSKPAKDAITSDNETKKEKQVKIEEKLNDNKPMAQKNISMNSALKNSSTKDQKSVLGKNEVKSEKTDSKSSQGLKSAESTPTSKPKMDGPSGFSKPTMSSTPLRQNEINNDFEIVDVTLIKCKSLLNSPAEASFSKEANNKEKVSEASVKDKTVTLNDQKAKVSQKQERDKISKQTMENDKPVVKKPEDKLESAIKENKTGGENKEPAKSEVLKICKDCGKKIVDVSKHKKLSQLPSAENNRCAFYPDCQKTIKFRRMLIDHLIKIHEISICEEKQS</sequence>
<dbReference type="InterPro" id="IPR011333">
    <property type="entry name" value="SKP1/BTB/POZ_sf"/>
</dbReference>
<evidence type="ECO:0000256" key="6">
    <source>
        <dbReference type="ARBA" id="ARBA00023015"/>
    </source>
</evidence>
<evidence type="ECO:0000256" key="7">
    <source>
        <dbReference type="ARBA" id="ARBA00023125"/>
    </source>
</evidence>
<dbReference type="OrthoDB" id="6482909at2759"/>
<feature type="compositionally biased region" description="Basic and acidic residues" evidence="10">
    <location>
        <begin position="253"/>
        <end position="273"/>
    </location>
</feature>
<feature type="compositionally biased region" description="Basic and acidic residues" evidence="10">
    <location>
        <begin position="343"/>
        <end position="412"/>
    </location>
</feature>
<feature type="compositionally biased region" description="Polar residues" evidence="10">
    <location>
        <begin position="241"/>
        <end position="252"/>
    </location>
</feature>
<keyword evidence="2" id="KW-0479">Metal-binding</keyword>
<reference evidence="12 13" key="1">
    <citation type="journal article" date="2018" name="Gigascience">
        <title>Genomes of trombidid mites reveal novel predicted allergens and laterally-transferred genes associated with secondary metabolism.</title>
        <authorList>
            <person name="Dong X."/>
            <person name="Chaisiri K."/>
            <person name="Xia D."/>
            <person name="Armstrong S.D."/>
            <person name="Fang Y."/>
            <person name="Donnelly M.J."/>
            <person name="Kadowaki T."/>
            <person name="McGarry J.W."/>
            <person name="Darby A.C."/>
            <person name="Makepeace B.L."/>
        </authorList>
    </citation>
    <scope>NUCLEOTIDE SEQUENCE [LARGE SCALE GENOMIC DNA]</scope>
    <source>
        <strain evidence="12">UoL-WK</strain>
    </source>
</reference>
<evidence type="ECO:0000256" key="9">
    <source>
        <dbReference type="ARBA" id="ARBA00023242"/>
    </source>
</evidence>
<evidence type="ECO:0000259" key="11">
    <source>
        <dbReference type="PROSITE" id="PS50097"/>
    </source>
</evidence>
<evidence type="ECO:0000256" key="4">
    <source>
        <dbReference type="ARBA" id="ARBA00022771"/>
    </source>
</evidence>
<feature type="compositionally biased region" description="Basic and acidic residues" evidence="10">
    <location>
        <begin position="161"/>
        <end position="192"/>
    </location>
</feature>
<evidence type="ECO:0000313" key="13">
    <source>
        <dbReference type="Proteomes" id="UP000285301"/>
    </source>
</evidence>
<name>A0A443RAN8_9ACAR</name>
<evidence type="ECO:0000256" key="2">
    <source>
        <dbReference type="ARBA" id="ARBA00022723"/>
    </source>
</evidence>
<dbReference type="SMART" id="SM00225">
    <property type="entry name" value="BTB"/>
    <property type="match status" value="1"/>
</dbReference>
<feature type="region of interest" description="Disordered" evidence="10">
    <location>
        <begin position="157"/>
        <end position="312"/>
    </location>
</feature>
<evidence type="ECO:0000256" key="3">
    <source>
        <dbReference type="ARBA" id="ARBA00022737"/>
    </source>
</evidence>
<evidence type="ECO:0000256" key="8">
    <source>
        <dbReference type="ARBA" id="ARBA00023163"/>
    </source>
</evidence>
<dbReference type="GO" id="GO:0008270">
    <property type="term" value="F:zinc ion binding"/>
    <property type="evidence" value="ECO:0007669"/>
    <property type="project" value="UniProtKB-KW"/>
</dbReference>
<feature type="region of interest" description="Disordered" evidence="10">
    <location>
        <begin position="335"/>
        <end position="412"/>
    </location>
</feature>
<feature type="compositionally biased region" description="Polar residues" evidence="10">
    <location>
        <begin position="274"/>
        <end position="288"/>
    </location>
</feature>
<evidence type="ECO:0000313" key="12">
    <source>
        <dbReference type="EMBL" id="RWS12329.1"/>
    </source>
</evidence>
<dbReference type="EMBL" id="NCKU01001357">
    <property type="protein sequence ID" value="RWS12329.1"/>
    <property type="molecule type" value="Genomic_DNA"/>
</dbReference>
<feature type="domain" description="BTB" evidence="11">
    <location>
        <begin position="26"/>
        <end position="98"/>
    </location>
</feature>
<keyword evidence="13" id="KW-1185">Reference proteome</keyword>
<keyword evidence="6" id="KW-0805">Transcription regulation</keyword>
<keyword evidence="3" id="KW-0677">Repeat</keyword>
<dbReference type="AlphaFoldDB" id="A0A443RAN8"/>
<dbReference type="InterPro" id="IPR000210">
    <property type="entry name" value="BTB/POZ_dom"/>
</dbReference>
<evidence type="ECO:0000256" key="10">
    <source>
        <dbReference type="SAM" id="MobiDB-lite"/>
    </source>
</evidence>
<dbReference type="GO" id="GO:0000978">
    <property type="term" value="F:RNA polymerase II cis-regulatory region sequence-specific DNA binding"/>
    <property type="evidence" value="ECO:0007669"/>
    <property type="project" value="TreeGrafter"/>
</dbReference>
<dbReference type="SUPFAM" id="SSF54695">
    <property type="entry name" value="POZ domain"/>
    <property type="match status" value="1"/>
</dbReference>
<dbReference type="Proteomes" id="UP000285301">
    <property type="component" value="Unassembled WGS sequence"/>
</dbReference>
<keyword evidence="8" id="KW-0804">Transcription</keyword>
<keyword evidence="4" id="KW-0863">Zinc-finger</keyword>
<comment type="subcellular location">
    <subcellularLocation>
        <location evidence="1">Nucleus</location>
    </subcellularLocation>
</comment>
<gene>
    <name evidence="12" type="ORF">B4U79_17469</name>
</gene>
<comment type="caution">
    <text evidence="12">The sequence shown here is derived from an EMBL/GenBank/DDBJ whole genome shotgun (WGS) entry which is preliminary data.</text>
</comment>
<dbReference type="STRING" id="1965070.A0A443RAN8"/>
<dbReference type="GO" id="GO:0005634">
    <property type="term" value="C:nucleus"/>
    <property type="evidence" value="ECO:0007669"/>
    <property type="project" value="UniProtKB-SubCell"/>
</dbReference>
<evidence type="ECO:0000256" key="5">
    <source>
        <dbReference type="ARBA" id="ARBA00022833"/>
    </source>
</evidence>
<proteinExistence type="predicted"/>
<dbReference type="Gene3D" id="3.30.710.10">
    <property type="entry name" value="Potassium Channel Kv1.1, Chain A"/>
    <property type="match status" value="1"/>
</dbReference>
<dbReference type="PANTHER" id="PTHR46105">
    <property type="entry name" value="AGAP004733-PA"/>
    <property type="match status" value="1"/>
</dbReference>
<dbReference type="InterPro" id="IPR050457">
    <property type="entry name" value="ZnFinger_BTB_dom_contain"/>
</dbReference>
<keyword evidence="5" id="KW-0862">Zinc</keyword>
<feature type="compositionally biased region" description="Polar residues" evidence="10">
    <location>
        <begin position="299"/>
        <end position="312"/>
    </location>
</feature>
<organism evidence="12 13">
    <name type="scientific">Dinothrombium tinctorium</name>
    <dbReference type="NCBI Taxonomy" id="1965070"/>
    <lineage>
        <taxon>Eukaryota</taxon>
        <taxon>Metazoa</taxon>
        <taxon>Ecdysozoa</taxon>
        <taxon>Arthropoda</taxon>
        <taxon>Chelicerata</taxon>
        <taxon>Arachnida</taxon>
        <taxon>Acari</taxon>
        <taxon>Acariformes</taxon>
        <taxon>Trombidiformes</taxon>
        <taxon>Prostigmata</taxon>
        <taxon>Anystina</taxon>
        <taxon>Parasitengona</taxon>
        <taxon>Trombidioidea</taxon>
        <taxon>Trombidiidae</taxon>
        <taxon>Dinothrombium</taxon>
    </lineage>
</organism>
<dbReference type="PROSITE" id="PS50097">
    <property type="entry name" value="BTB"/>
    <property type="match status" value="1"/>
</dbReference>
<protein>
    <submittedName>
        <fullName evidence="12">Fruitless-like isoform X5</fullName>
    </submittedName>
</protein>
<evidence type="ECO:0000256" key="1">
    <source>
        <dbReference type="ARBA" id="ARBA00004123"/>
    </source>
</evidence>
<dbReference type="GO" id="GO:0000981">
    <property type="term" value="F:DNA-binding transcription factor activity, RNA polymerase II-specific"/>
    <property type="evidence" value="ECO:0007669"/>
    <property type="project" value="TreeGrafter"/>
</dbReference>
<keyword evidence="7" id="KW-0238">DNA-binding</keyword>